<dbReference type="Proteomes" id="UP001198163">
    <property type="component" value="Unassembled WGS sequence"/>
</dbReference>
<dbReference type="AlphaFoldDB" id="A0AAE3EHU2"/>
<evidence type="ECO:0000313" key="3">
    <source>
        <dbReference type="Proteomes" id="UP001198163"/>
    </source>
</evidence>
<organism evidence="2 3">
    <name type="scientific">Teretinema zuelzerae</name>
    <dbReference type="NCBI Taxonomy" id="156"/>
    <lineage>
        <taxon>Bacteria</taxon>
        <taxon>Pseudomonadati</taxon>
        <taxon>Spirochaetota</taxon>
        <taxon>Spirochaetia</taxon>
        <taxon>Spirochaetales</taxon>
        <taxon>Treponemataceae</taxon>
        <taxon>Teretinema</taxon>
    </lineage>
</organism>
<proteinExistence type="predicted"/>
<accession>A0AAE3EHU2</accession>
<dbReference type="EMBL" id="JAINWA010000002">
    <property type="protein sequence ID" value="MCD1654480.1"/>
    <property type="molecule type" value="Genomic_DNA"/>
</dbReference>
<dbReference type="CDD" id="cd02440">
    <property type="entry name" value="AdoMet_MTases"/>
    <property type="match status" value="1"/>
</dbReference>
<dbReference type="GO" id="GO:0008168">
    <property type="term" value="F:methyltransferase activity"/>
    <property type="evidence" value="ECO:0007669"/>
    <property type="project" value="UniProtKB-KW"/>
</dbReference>
<evidence type="ECO:0000259" key="1">
    <source>
        <dbReference type="Pfam" id="PF13649"/>
    </source>
</evidence>
<dbReference type="Pfam" id="PF13649">
    <property type="entry name" value="Methyltransf_25"/>
    <property type="match status" value="1"/>
</dbReference>
<sequence length="226" mass="26467">MNEMYEIYKQQNDLYDQLINHEDYEKNLQKFLSENFDFANKTVCELGVGTGRVTRMYADKIRKASLFDISEHMISRAVENISAYSDKAEFKILDNKNTEQIHDNYDFLIEGWSFGHLISDEENSDFWIAKLISDCKKIAKTNIWIETMGTFVDYAKPPTEKLNRFYSELKKNGFSETIIRTDYKFDSVDQAKHILGSFFGKGMEEKIEKENKTIIKEYTGIWTLGS</sequence>
<dbReference type="InterPro" id="IPR029063">
    <property type="entry name" value="SAM-dependent_MTases_sf"/>
</dbReference>
<evidence type="ECO:0000313" key="2">
    <source>
        <dbReference type="EMBL" id="MCD1654480.1"/>
    </source>
</evidence>
<protein>
    <submittedName>
        <fullName evidence="2">Class I SAM-dependent methyltransferase</fullName>
    </submittedName>
</protein>
<keyword evidence="2" id="KW-0808">Transferase</keyword>
<comment type="caution">
    <text evidence="2">The sequence shown here is derived from an EMBL/GenBank/DDBJ whole genome shotgun (WGS) entry which is preliminary data.</text>
</comment>
<dbReference type="InterPro" id="IPR041698">
    <property type="entry name" value="Methyltransf_25"/>
</dbReference>
<dbReference type="RefSeq" id="WP_230754816.1">
    <property type="nucleotide sequence ID" value="NZ_JAINWA010000002.1"/>
</dbReference>
<reference evidence="2" key="1">
    <citation type="submission" date="2021-08" db="EMBL/GenBank/DDBJ databases">
        <title>Comparative analyses of Brucepasteria parasyntrophica and Teretinema zuelzerae.</title>
        <authorList>
            <person name="Song Y."/>
            <person name="Brune A."/>
        </authorList>
    </citation>
    <scope>NUCLEOTIDE SEQUENCE</scope>
    <source>
        <strain evidence="2">DSM 1903</strain>
    </source>
</reference>
<keyword evidence="2" id="KW-0489">Methyltransferase</keyword>
<name>A0AAE3EHU2_9SPIR</name>
<dbReference type="Gene3D" id="3.40.50.150">
    <property type="entry name" value="Vaccinia Virus protein VP39"/>
    <property type="match status" value="1"/>
</dbReference>
<gene>
    <name evidence="2" type="ORF">K7J14_07145</name>
</gene>
<dbReference type="GO" id="GO:0032259">
    <property type="term" value="P:methylation"/>
    <property type="evidence" value="ECO:0007669"/>
    <property type="project" value="UniProtKB-KW"/>
</dbReference>
<dbReference type="SUPFAM" id="SSF53335">
    <property type="entry name" value="S-adenosyl-L-methionine-dependent methyltransferases"/>
    <property type="match status" value="1"/>
</dbReference>
<keyword evidence="3" id="KW-1185">Reference proteome</keyword>
<feature type="domain" description="Methyltransferase" evidence="1">
    <location>
        <begin position="43"/>
        <end position="122"/>
    </location>
</feature>